<evidence type="ECO:0000313" key="3">
    <source>
        <dbReference type="EMBL" id="CAK7936465.1"/>
    </source>
</evidence>
<dbReference type="AlphaFoldDB" id="A0AAV1USU8"/>
<feature type="chain" id="PRO_5043830532" description="RxLR effector protein" evidence="2">
    <location>
        <begin position="20"/>
        <end position="230"/>
    </location>
</feature>
<accession>A0AAV1USU8</accession>
<evidence type="ECO:0000256" key="1">
    <source>
        <dbReference type="SAM" id="MobiDB-lite"/>
    </source>
</evidence>
<proteinExistence type="predicted"/>
<evidence type="ECO:0000256" key="2">
    <source>
        <dbReference type="SAM" id="SignalP"/>
    </source>
</evidence>
<organism evidence="3 4">
    <name type="scientific">Peronospora matthiolae</name>
    <dbReference type="NCBI Taxonomy" id="2874970"/>
    <lineage>
        <taxon>Eukaryota</taxon>
        <taxon>Sar</taxon>
        <taxon>Stramenopiles</taxon>
        <taxon>Oomycota</taxon>
        <taxon>Peronosporomycetes</taxon>
        <taxon>Peronosporales</taxon>
        <taxon>Peronosporaceae</taxon>
        <taxon>Peronospora</taxon>
    </lineage>
</organism>
<gene>
    <name evidence="3" type="ORF">PM001_LOCUS21615</name>
</gene>
<sequence length="230" mass="25508">MRVVSPLLVFSLLFPVTTCKKESYRLRQPSSDRPEVGPSRNRLLGATDDEGDAGHKRGEATTEENDSSEERGLDTNALSKTIDAAATETTLSSTLAKAGEVKWLHAPTLTTKAAEATKLAKKRAEHRIALLRQLYEAHKLTDGTSKLLLKGAVVDGKADGAKSLRLSFDQERQLNHAMSVVLRDHYTEKLDSKIRASGVPLTRQAQVTPARFTYGEYLDRMKKKRELKLH</sequence>
<feature type="region of interest" description="Disordered" evidence="1">
    <location>
        <begin position="24"/>
        <end position="74"/>
    </location>
</feature>
<dbReference type="EMBL" id="CAKLBY020000224">
    <property type="protein sequence ID" value="CAK7936465.1"/>
    <property type="molecule type" value="Genomic_DNA"/>
</dbReference>
<evidence type="ECO:0008006" key="5">
    <source>
        <dbReference type="Google" id="ProtNLM"/>
    </source>
</evidence>
<evidence type="ECO:0000313" key="4">
    <source>
        <dbReference type="Proteomes" id="UP001162060"/>
    </source>
</evidence>
<keyword evidence="2" id="KW-0732">Signal</keyword>
<feature type="compositionally biased region" description="Basic and acidic residues" evidence="1">
    <location>
        <begin position="24"/>
        <end position="35"/>
    </location>
</feature>
<comment type="caution">
    <text evidence="3">The sequence shown here is derived from an EMBL/GenBank/DDBJ whole genome shotgun (WGS) entry which is preliminary data.</text>
</comment>
<protein>
    <recommendedName>
        <fullName evidence="5">RxLR effector protein</fullName>
    </recommendedName>
</protein>
<feature type="signal peptide" evidence="2">
    <location>
        <begin position="1"/>
        <end position="19"/>
    </location>
</feature>
<dbReference type="Proteomes" id="UP001162060">
    <property type="component" value="Unassembled WGS sequence"/>
</dbReference>
<reference evidence="3" key="1">
    <citation type="submission" date="2024-01" db="EMBL/GenBank/DDBJ databases">
        <authorList>
            <person name="Webb A."/>
        </authorList>
    </citation>
    <scope>NUCLEOTIDE SEQUENCE</scope>
    <source>
        <strain evidence="3">Pm1</strain>
    </source>
</reference>
<name>A0AAV1USU8_9STRA</name>